<dbReference type="Gene3D" id="3.20.20.80">
    <property type="entry name" value="Glycosidases"/>
    <property type="match status" value="2"/>
</dbReference>
<dbReference type="FunFam" id="3.90.400.10:FF:000001">
    <property type="entry name" value="Maltase A3, isoform A"/>
    <property type="match status" value="1"/>
</dbReference>
<feature type="compositionally biased region" description="Acidic residues" evidence="3">
    <location>
        <begin position="271"/>
        <end position="280"/>
    </location>
</feature>
<evidence type="ECO:0000256" key="2">
    <source>
        <dbReference type="ARBA" id="ARBA00023180"/>
    </source>
</evidence>
<dbReference type="GO" id="GO:0009313">
    <property type="term" value="P:oligosaccharide catabolic process"/>
    <property type="evidence" value="ECO:0007669"/>
    <property type="project" value="TreeGrafter"/>
</dbReference>
<sequence length="599" mass="65770">MTRSASTLDRPTLDGPVDPDTLRVSDVVHAADSPDAAWWRQAVIYQIYPRSWSDSDGDGIGDLPGITSRLTYLRDLGVDAVWLSPFYTSPQADAGYDVADYRDVDPLFGTLADADALLETAHGLGIRVIVDLVPNHSSDEHVWFQAALAAAPGSAERDLYMFRDGTGEHGELPPNNWQSVFGGPAWTRTTDADGTPGQWYLHLFDRKQPDFNWENPRVRSEFESVLRFWLDRGVDGFRVDVAHGLIKEQGLPDARERTTMLGDTQSTEGDGTTDGDTADDGVDHRVHTPYWDQDGVHEVYRVWRQVLESYGTPDRILCAEAWVEPQERAVAYVRPDEMHQAFNFDFLTAPWIAHDLRSVIESSLRAADSVGAPSTWVLSNHDVVRHASRLGFEPGHRRQNGIAAGDPQPDRALGLRRARAATTLMLALPGGAYVYQGEELGLPDSTDMPDEFRQDPTFARTAGAETGRDGCRVPLPWVAGAPSNGFGPSDRTWLPQPDVYREYAVDTQVGVEGSTLELYRTLLAGRRDLALGTGSLAFVEGYGSDVVALVNGGREQVLVVANLGAEPVRLPEGAEVLVSSAPLVDDLVPTDTTVWARWA</sequence>
<dbReference type="Gene3D" id="3.90.400.10">
    <property type="entry name" value="Oligo-1,6-glucosidase, Domain 2"/>
    <property type="match status" value="1"/>
</dbReference>
<dbReference type="SMART" id="SM00642">
    <property type="entry name" value="Aamy"/>
    <property type="match status" value="1"/>
</dbReference>
<evidence type="ECO:0000256" key="1">
    <source>
        <dbReference type="ARBA" id="ARBA00008061"/>
    </source>
</evidence>
<organism evidence="5 6">
    <name type="scientific">Terracoccus luteus</name>
    <dbReference type="NCBI Taxonomy" id="53356"/>
    <lineage>
        <taxon>Bacteria</taxon>
        <taxon>Bacillati</taxon>
        <taxon>Actinomycetota</taxon>
        <taxon>Actinomycetes</taxon>
        <taxon>Micrococcales</taxon>
        <taxon>Intrasporangiaceae</taxon>
        <taxon>Terracoccus</taxon>
    </lineage>
</organism>
<keyword evidence="6" id="KW-1185">Reference proteome</keyword>
<dbReference type="Proteomes" id="UP000278440">
    <property type="component" value="Unassembled WGS sequence"/>
</dbReference>
<evidence type="ECO:0000313" key="5">
    <source>
        <dbReference type="EMBL" id="RKT77041.1"/>
    </source>
</evidence>
<comment type="caution">
    <text evidence="5">The sequence shown here is derived from an EMBL/GenBank/DDBJ whole genome shotgun (WGS) entry which is preliminary data.</text>
</comment>
<dbReference type="GO" id="GO:0004556">
    <property type="term" value="F:alpha-amylase activity"/>
    <property type="evidence" value="ECO:0007669"/>
    <property type="project" value="TreeGrafter"/>
</dbReference>
<dbReference type="InterPro" id="IPR017853">
    <property type="entry name" value="GH"/>
</dbReference>
<dbReference type="PANTHER" id="PTHR10357:SF179">
    <property type="entry name" value="NEUTRAL AND BASIC AMINO ACID TRANSPORT PROTEIN RBAT"/>
    <property type="match status" value="1"/>
</dbReference>
<dbReference type="PANTHER" id="PTHR10357">
    <property type="entry name" value="ALPHA-AMYLASE FAMILY MEMBER"/>
    <property type="match status" value="1"/>
</dbReference>
<keyword evidence="2" id="KW-0325">Glycoprotein</keyword>
<feature type="region of interest" description="Disordered" evidence="3">
    <location>
        <begin position="262"/>
        <end position="281"/>
    </location>
</feature>
<evidence type="ECO:0000259" key="4">
    <source>
        <dbReference type="SMART" id="SM00642"/>
    </source>
</evidence>
<protein>
    <submittedName>
        <fullName evidence="5">Alpha-glucosidase</fullName>
    </submittedName>
</protein>
<dbReference type="InterPro" id="IPR045857">
    <property type="entry name" value="O16G_dom_2"/>
</dbReference>
<evidence type="ECO:0000256" key="3">
    <source>
        <dbReference type="SAM" id="MobiDB-lite"/>
    </source>
</evidence>
<proteinExistence type="inferred from homology"/>
<dbReference type="InterPro" id="IPR006047">
    <property type="entry name" value="GH13_cat_dom"/>
</dbReference>
<feature type="domain" description="Glycosyl hydrolase family 13 catalytic" evidence="4">
    <location>
        <begin position="46"/>
        <end position="472"/>
    </location>
</feature>
<gene>
    <name evidence="5" type="ORF">DFJ68_0452</name>
</gene>
<dbReference type="EMBL" id="RBXT01000001">
    <property type="protein sequence ID" value="RKT77041.1"/>
    <property type="molecule type" value="Genomic_DNA"/>
</dbReference>
<dbReference type="Pfam" id="PF00128">
    <property type="entry name" value="Alpha-amylase"/>
    <property type="match status" value="1"/>
</dbReference>
<dbReference type="AlphaFoldDB" id="A0A495XR55"/>
<reference evidence="5 6" key="1">
    <citation type="submission" date="2018-10" db="EMBL/GenBank/DDBJ databases">
        <title>Sequencing the genomes of 1000 actinobacteria strains.</title>
        <authorList>
            <person name="Klenk H.-P."/>
        </authorList>
    </citation>
    <scope>NUCLEOTIDE SEQUENCE [LARGE SCALE GENOMIC DNA]</scope>
    <source>
        <strain evidence="5 6">DSM 44267</strain>
    </source>
</reference>
<dbReference type="RefSeq" id="WP_420823645.1">
    <property type="nucleotide sequence ID" value="NZ_RBXT01000001.1"/>
</dbReference>
<dbReference type="SUPFAM" id="SSF51445">
    <property type="entry name" value="(Trans)glycosidases"/>
    <property type="match status" value="1"/>
</dbReference>
<dbReference type="CDD" id="cd11332">
    <property type="entry name" value="AmyAc_OligoGlu_TS"/>
    <property type="match status" value="1"/>
</dbReference>
<evidence type="ECO:0000313" key="6">
    <source>
        <dbReference type="Proteomes" id="UP000278440"/>
    </source>
</evidence>
<comment type="similarity">
    <text evidence="1">Belongs to the glycosyl hydrolase 13 family.</text>
</comment>
<name>A0A495XR55_9MICO</name>
<accession>A0A495XR55</accession>